<keyword evidence="1" id="KW-0472">Membrane</keyword>
<dbReference type="InParanoid" id="A0A1B6PRX9"/>
<protein>
    <submittedName>
        <fullName evidence="2">Uncharacterized protein</fullName>
    </submittedName>
</protein>
<dbReference type="EMBL" id="CM000764">
    <property type="protein sequence ID" value="KXG28416.1"/>
    <property type="molecule type" value="Genomic_DNA"/>
</dbReference>
<evidence type="ECO:0000313" key="3">
    <source>
        <dbReference type="Proteomes" id="UP000000768"/>
    </source>
</evidence>
<proteinExistence type="predicted"/>
<keyword evidence="1" id="KW-1133">Transmembrane helix</keyword>
<name>A0A1B6PRX9_SORBI</name>
<accession>A0A1B6PRX9</accession>
<organism evidence="2 3">
    <name type="scientific">Sorghum bicolor</name>
    <name type="common">Sorghum</name>
    <name type="synonym">Sorghum vulgare</name>
    <dbReference type="NCBI Taxonomy" id="4558"/>
    <lineage>
        <taxon>Eukaryota</taxon>
        <taxon>Viridiplantae</taxon>
        <taxon>Streptophyta</taxon>
        <taxon>Embryophyta</taxon>
        <taxon>Tracheophyta</taxon>
        <taxon>Spermatophyta</taxon>
        <taxon>Magnoliopsida</taxon>
        <taxon>Liliopsida</taxon>
        <taxon>Poales</taxon>
        <taxon>Poaceae</taxon>
        <taxon>PACMAD clade</taxon>
        <taxon>Panicoideae</taxon>
        <taxon>Andropogonodae</taxon>
        <taxon>Andropogoneae</taxon>
        <taxon>Sorghinae</taxon>
        <taxon>Sorghum</taxon>
    </lineage>
</organism>
<reference evidence="2 3" key="1">
    <citation type="journal article" date="2009" name="Nature">
        <title>The Sorghum bicolor genome and the diversification of grasses.</title>
        <authorList>
            <person name="Paterson A.H."/>
            <person name="Bowers J.E."/>
            <person name="Bruggmann R."/>
            <person name="Dubchak I."/>
            <person name="Grimwood J."/>
            <person name="Gundlach H."/>
            <person name="Haberer G."/>
            <person name="Hellsten U."/>
            <person name="Mitros T."/>
            <person name="Poliakov A."/>
            <person name="Schmutz J."/>
            <person name="Spannagl M."/>
            <person name="Tang H."/>
            <person name="Wang X."/>
            <person name="Wicker T."/>
            <person name="Bharti A.K."/>
            <person name="Chapman J."/>
            <person name="Feltus F.A."/>
            <person name="Gowik U."/>
            <person name="Grigoriev I.V."/>
            <person name="Lyons E."/>
            <person name="Maher C.A."/>
            <person name="Martis M."/>
            <person name="Narechania A."/>
            <person name="Otillar R.P."/>
            <person name="Penning B.W."/>
            <person name="Salamov A.A."/>
            <person name="Wang Y."/>
            <person name="Zhang L."/>
            <person name="Carpita N.C."/>
            <person name="Freeling M."/>
            <person name="Gingle A.R."/>
            <person name="Hash C.T."/>
            <person name="Keller B."/>
            <person name="Klein P."/>
            <person name="Kresovich S."/>
            <person name="McCann M.C."/>
            <person name="Ming R."/>
            <person name="Peterson D.G."/>
            <person name="Mehboob-ur-Rahman"/>
            <person name="Ware D."/>
            <person name="Westhoff P."/>
            <person name="Mayer K.F."/>
            <person name="Messing J."/>
            <person name="Rokhsar D.S."/>
        </authorList>
    </citation>
    <scope>NUCLEOTIDE SEQUENCE [LARGE SCALE GENOMIC DNA]</scope>
    <source>
        <strain evidence="3">cv. BTx623</strain>
    </source>
</reference>
<evidence type="ECO:0000313" key="2">
    <source>
        <dbReference type="EMBL" id="KXG28416.1"/>
    </source>
</evidence>
<feature type="transmembrane region" description="Helical" evidence="1">
    <location>
        <begin position="31"/>
        <end position="56"/>
    </location>
</feature>
<evidence type="ECO:0000256" key="1">
    <source>
        <dbReference type="SAM" id="Phobius"/>
    </source>
</evidence>
<reference evidence="3" key="2">
    <citation type="journal article" date="2018" name="Plant J.">
        <title>The Sorghum bicolor reference genome: improved assembly, gene annotations, a transcriptome atlas, and signatures of genome organization.</title>
        <authorList>
            <person name="McCormick R.F."/>
            <person name="Truong S.K."/>
            <person name="Sreedasyam A."/>
            <person name="Jenkins J."/>
            <person name="Shu S."/>
            <person name="Sims D."/>
            <person name="Kennedy M."/>
            <person name="Amirebrahimi M."/>
            <person name="Weers B.D."/>
            <person name="McKinley B."/>
            <person name="Mattison A."/>
            <person name="Morishige D.T."/>
            <person name="Grimwood J."/>
            <person name="Schmutz J."/>
            <person name="Mullet J.E."/>
        </authorList>
    </citation>
    <scope>NUCLEOTIDE SEQUENCE [LARGE SCALE GENOMIC DNA]</scope>
    <source>
        <strain evidence="3">cv. BTx623</strain>
    </source>
</reference>
<sequence>MGCWASPKASAFMQRLLGSSSRHKRLRGGSCLSQLIFMCTYCLPLPGLGVIVIAGANIRAPVTVARAFDSKITCPSFHFIGTCAFFFINLRTNYLLF</sequence>
<dbReference type="Proteomes" id="UP000000768">
    <property type="component" value="Chromosome 5"/>
</dbReference>
<dbReference type="AlphaFoldDB" id="A0A1B6PRX9"/>
<keyword evidence="3" id="KW-1185">Reference proteome</keyword>
<feature type="transmembrane region" description="Helical" evidence="1">
    <location>
        <begin position="76"/>
        <end position="96"/>
    </location>
</feature>
<dbReference type="Gramene" id="KXG28416">
    <property type="protein sequence ID" value="KXG28416"/>
    <property type="gene ID" value="SORBI_3005G119700"/>
</dbReference>
<gene>
    <name evidence="2" type="ORF">SORBI_3005G119700</name>
</gene>
<keyword evidence="1" id="KW-0812">Transmembrane</keyword>